<dbReference type="PANTHER" id="PTHR43685:SF2">
    <property type="entry name" value="GLYCOSYLTRANSFERASE 2-LIKE DOMAIN-CONTAINING PROTEIN"/>
    <property type="match status" value="1"/>
</dbReference>
<name>A0A6L6HKZ7_9RHOB</name>
<dbReference type="InterPro" id="IPR050834">
    <property type="entry name" value="Glycosyltransf_2"/>
</dbReference>
<dbReference type="EMBL" id="WMBT01000002">
    <property type="protein sequence ID" value="MTD99833.1"/>
    <property type="molecule type" value="Genomic_DNA"/>
</dbReference>
<dbReference type="AlphaFoldDB" id="A0A6L6HKZ7"/>
<dbReference type="InterPro" id="IPR001173">
    <property type="entry name" value="Glyco_trans_2-like"/>
</dbReference>
<dbReference type="CDD" id="cd00761">
    <property type="entry name" value="Glyco_tranf_GTA_type"/>
    <property type="match status" value="1"/>
</dbReference>
<reference evidence="3 4" key="1">
    <citation type="submission" date="2019-11" db="EMBL/GenBank/DDBJ databases">
        <authorList>
            <person name="Lang L."/>
        </authorList>
    </citation>
    <scope>NUCLEOTIDE SEQUENCE [LARGE SCALE GENOMIC DNA]</scope>
    <source>
        <strain evidence="3 4">YIM 132242</strain>
    </source>
</reference>
<gene>
    <name evidence="3" type="ORF">GIY56_06010</name>
</gene>
<evidence type="ECO:0000256" key="1">
    <source>
        <dbReference type="SAM" id="MobiDB-lite"/>
    </source>
</evidence>
<dbReference type="InterPro" id="IPR029044">
    <property type="entry name" value="Nucleotide-diphossugar_trans"/>
</dbReference>
<evidence type="ECO:0000313" key="4">
    <source>
        <dbReference type="Proteomes" id="UP000481417"/>
    </source>
</evidence>
<proteinExistence type="predicted"/>
<keyword evidence="4" id="KW-1185">Reference proteome</keyword>
<dbReference type="Pfam" id="PF00535">
    <property type="entry name" value="Glycos_transf_2"/>
    <property type="match status" value="1"/>
</dbReference>
<dbReference type="Proteomes" id="UP000481417">
    <property type="component" value="Unassembled WGS sequence"/>
</dbReference>
<dbReference type="Gene3D" id="3.90.550.10">
    <property type="entry name" value="Spore Coat Polysaccharide Biosynthesis Protein SpsA, Chain A"/>
    <property type="match status" value="1"/>
</dbReference>
<comment type="caution">
    <text evidence="3">The sequence shown here is derived from an EMBL/GenBank/DDBJ whole genome shotgun (WGS) entry which is preliminary data.</text>
</comment>
<keyword evidence="3" id="KW-0808">Transferase</keyword>
<protein>
    <submittedName>
        <fullName evidence="3">Glycosyltransferase</fullName>
    </submittedName>
</protein>
<dbReference type="SUPFAM" id="SSF53448">
    <property type="entry name" value="Nucleotide-diphospho-sugar transferases"/>
    <property type="match status" value="1"/>
</dbReference>
<feature type="region of interest" description="Disordered" evidence="1">
    <location>
        <begin position="15"/>
        <end position="36"/>
    </location>
</feature>
<dbReference type="GO" id="GO:0016740">
    <property type="term" value="F:transferase activity"/>
    <property type="evidence" value="ECO:0007669"/>
    <property type="project" value="UniProtKB-KW"/>
</dbReference>
<dbReference type="PANTHER" id="PTHR43685">
    <property type="entry name" value="GLYCOSYLTRANSFERASE"/>
    <property type="match status" value="1"/>
</dbReference>
<evidence type="ECO:0000313" key="3">
    <source>
        <dbReference type="EMBL" id="MTD99833.1"/>
    </source>
</evidence>
<accession>A0A6L6HKZ7</accession>
<evidence type="ECO:0000259" key="2">
    <source>
        <dbReference type="Pfam" id="PF00535"/>
    </source>
</evidence>
<sequence length="343" mass="37354">MVDLVKKDAAGIGDDGLDGSARLNKPDSGSAHVPEADRAPQFSVIIPAYNRVDQIGRAIASCLAQTCPDFEIIVVDDGSRDGTADAVEAMDDPRIRCIRQANAGASAARNTGARAARGSYLAFLDSDDEFLPSKLERLSAAIQADGQAEGQADRTVWYSPLFFDRGPGNRMIKPDRAIGPDEPVGDYLFADDGLMQTSTLVIPRALFLQVGFDTGLRCLEDLDLCLRLEEAGARFRMLPDPEVIWYDDRPSGRLSYTTSQSEVREWAARQAGRLTPRAMHGYLARFLVPQIARQQPFRSLSLLASAVRHGGLAPRRAAMLLARGAAPGLYGRVRDTLTRTRHG</sequence>
<feature type="domain" description="Glycosyltransferase 2-like" evidence="2">
    <location>
        <begin position="43"/>
        <end position="147"/>
    </location>
</feature>
<organism evidence="3 4">
    <name type="scientific">Paracoccus lichenicola</name>
    <dbReference type="NCBI Taxonomy" id="2665644"/>
    <lineage>
        <taxon>Bacteria</taxon>
        <taxon>Pseudomonadati</taxon>
        <taxon>Pseudomonadota</taxon>
        <taxon>Alphaproteobacteria</taxon>
        <taxon>Rhodobacterales</taxon>
        <taxon>Paracoccaceae</taxon>
        <taxon>Paracoccus</taxon>
    </lineage>
</organism>